<keyword evidence="6" id="KW-1133">Transmembrane helix</keyword>
<dbReference type="Proteomes" id="UP000054516">
    <property type="component" value="Unassembled WGS sequence"/>
</dbReference>
<sequence>MSLESLEKRFTDLQDRLNVLEDATNQLRDLIHRLASFDFQPGSVPLSAADDDHVGSELSSEINQILREQEEELELLQEEIVDVRPARPGSALQHDKDRLKDGAERLAQELQLCRQSFRKAQITAKRSLQVAQRRERRLLYASFASPRSGASSPASAGAATTASIPHRRHQRTSEMSKEEQMISASHDVTQSMRRSHDLMAAELAKSDFAHNTLKESTEALAQLSDNYSSLDTMLSSSRALLGTLLKSQKTDTWYLRSAFYLLVVTIGWLIFRRWLWGPTWWLVWLPLKLLFRTAVGVSSTIGLRSPQAQSESEPVSTGSNLQQAYMNNRDVPTIEVGTPPTESQVAGHDGTILEEIRQIVDESRIGDPRPEEDAKEETTLRDRQAEEAPNPKKRMMEGGAGASDPTTSYQRVKDEL</sequence>
<evidence type="ECO:0000256" key="10">
    <source>
        <dbReference type="SAM" id="MobiDB-lite"/>
    </source>
</evidence>
<accession>A0A1W2TPG2</accession>
<evidence type="ECO:0000256" key="2">
    <source>
        <dbReference type="ARBA" id="ARBA00022448"/>
    </source>
</evidence>
<dbReference type="AlphaFoldDB" id="A0A1W2TPG2"/>
<evidence type="ECO:0000313" key="13">
    <source>
        <dbReference type="Proteomes" id="UP000054516"/>
    </source>
</evidence>
<keyword evidence="2" id="KW-0813">Transport</keyword>
<dbReference type="GO" id="GO:0006890">
    <property type="term" value="P:retrograde vesicle-mediated transport, Golgi to endoplasmic reticulum"/>
    <property type="evidence" value="ECO:0007669"/>
    <property type="project" value="InterPro"/>
</dbReference>
<feature type="compositionally biased region" description="Low complexity" evidence="10">
    <location>
        <begin position="144"/>
        <end position="163"/>
    </location>
</feature>
<keyword evidence="13" id="KW-1185">Reference proteome</keyword>
<dbReference type="EMBL" id="DF977491">
    <property type="protein sequence ID" value="GAP90290.1"/>
    <property type="molecule type" value="Genomic_DNA"/>
</dbReference>
<keyword evidence="8" id="KW-0472">Membrane</keyword>
<dbReference type="GO" id="GO:0031201">
    <property type="term" value="C:SNARE complex"/>
    <property type="evidence" value="ECO:0007669"/>
    <property type="project" value="TreeGrafter"/>
</dbReference>
<dbReference type="GO" id="GO:0005484">
    <property type="term" value="F:SNAP receptor activity"/>
    <property type="evidence" value="ECO:0007669"/>
    <property type="project" value="InterPro"/>
</dbReference>
<evidence type="ECO:0000256" key="7">
    <source>
        <dbReference type="ARBA" id="ARBA00023054"/>
    </source>
</evidence>
<evidence type="ECO:0000256" key="9">
    <source>
        <dbReference type="ARBA" id="ARBA00037934"/>
    </source>
</evidence>
<dbReference type="OMA" id="WYLETTF"/>
<dbReference type="InterPro" id="IPR005606">
    <property type="entry name" value="Sec20"/>
</dbReference>
<evidence type="ECO:0000256" key="6">
    <source>
        <dbReference type="ARBA" id="ARBA00022989"/>
    </source>
</evidence>
<comment type="subcellular location">
    <subcellularLocation>
        <location evidence="1">Endoplasmic reticulum membrane</location>
        <topology evidence="1">Single-pass type IV membrane protein</topology>
    </subcellularLocation>
</comment>
<feature type="region of interest" description="Disordered" evidence="10">
    <location>
        <begin position="359"/>
        <end position="416"/>
    </location>
</feature>
<dbReference type="OrthoDB" id="46868at2759"/>
<comment type="similarity">
    <text evidence="9">Belongs to the SEC20 family.</text>
</comment>
<dbReference type="STRING" id="77044.A0A1W2TPG2"/>
<evidence type="ECO:0000256" key="8">
    <source>
        <dbReference type="ARBA" id="ARBA00023136"/>
    </source>
</evidence>
<keyword evidence="3" id="KW-0812">Transmembrane</keyword>
<dbReference type="Pfam" id="PF03908">
    <property type="entry name" value="Sec20"/>
    <property type="match status" value="1"/>
</dbReference>
<feature type="domain" description="Sec20 C-terminal" evidence="11">
    <location>
        <begin position="184"/>
        <end position="273"/>
    </location>
</feature>
<organism evidence="12">
    <name type="scientific">Rosellinia necatrix</name>
    <name type="common">White root-rot fungus</name>
    <dbReference type="NCBI Taxonomy" id="77044"/>
    <lineage>
        <taxon>Eukaryota</taxon>
        <taxon>Fungi</taxon>
        <taxon>Dikarya</taxon>
        <taxon>Ascomycota</taxon>
        <taxon>Pezizomycotina</taxon>
        <taxon>Sordariomycetes</taxon>
        <taxon>Xylariomycetidae</taxon>
        <taxon>Xylariales</taxon>
        <taxon>Xylariaceae</taxon>
        <taxon>Rosellinia</taxon>
    </lineage>
</organism>
<reference evidence="12" key="1">
    <citation type="submission" date="2016-03" db="EMBL/GenBank/DDBJ databases">
        <title>Draft genome sequence of Rosellinia necatrix.</title>
        <authorList>
            <person name="Kanematsu S."/>
        </authorList>
    </citation>
    <scope>NUCLEOTIDE SEQUENCE [LARGE SCALE GENOMIC DNA]</scope>
    <source>
        <strain evidence="12">W97</strain>
    </source>
</reference>
<evidence type="ECO:0000256" key="4">
    <source>
        <dbReference type="ARBA" id="ARBA00022824"/>
    </source>
</evidence>
<keyword evidence="7" id="KW-0175">Coiled coil</keyword>
<evidence type="ECO:0000256" key="1">
    <source>
        <dbReference type="ARBA" id="ARBA00004163"/>
    </source>
</evidence>
<feature type="compositionally biased region" description="Basic and acidic residues" evidence="10">
    <location>
        <begin position="359"/>
        <end position="396"/>
    </location>
</feature>
<feature type="compositionally biased region" description="Basic and acidic residues" evidence="10">
    <location>
        <begin position="171"/>
        <end position="180"/>
    </location>
</feature>
<keyword evidence="4" id="KW-0256">Endoplasmic reticulum</keyword>
<protein>
    <recommendedName>
        <fullName evidence="11">Sec20 C-terminal domain-containing protein</fullName>
    </recommendedName>
</protein>
<dbReference type="InterPro" id="IPR056173">
    <property type="entry name" value="Sec20_C"/>
</dbReference>
<dbReference type="GO" id="GO:0005789">
    <property type="term" value="C:endoplasmic reticulum membrane"/>
    <property type="evidence" value="ECO:0007669"/>
    <property type="project" value="UniProtKB-SubCell"/>
</dbReference>
<gene>
    <name evidence="12" type="ORF">SAMD00023353_4600390</name>
</gene>
<dbReference type="PANTHER" id="PTHR12825:SF0">
    <property type="entry name" value="VESICLE TRANSPORT PROTEIN SEC20"/>
    <property type="match status" value="1"/>
</dbReference>
<evidence type="ECO:0000259" key="11">
    <source>
        <dbReference type="Pfam" id="PF03908"/>
    </source>
</evidence>
<dbReference type="PANTHER" id="PTHR12825">
    <property type="entry name" value="BNIP1-RELATED"/>
    <property type="match status" value="1"/>
</dbReference>
<name>A0A1W2TPG2_ROSNE</name>
<keyword evidence="5" id="KW-0931">ER-Golgi transport</keyword>
<evidence type="ECO:0000313" key="12">
    <source>
        <dbReference type="EMBL" id="GAP90290.1"/>
    </source>
</evidence>
<evidence type="ECO:0000256" key="5">
    <source>
        <dbReference type="ARBA" id="ARBA00022892"/>
    </source>
</evidence>
<proteinExistence type="inferred from homology"/>
<evidence type="ECO:0000256" key="3">
    <source>
        <dbReference type="ARBA" id="ARBA00022692"/>
    </source>
</evidence>
<feature type="region of interest" description="Disordered" evidence="10">
    <location>
        <begin position="144"/>
        <end position="186"/>
    </location>
</feature>